<accession>A0A1Y2B467</accession>
<organism evidence="2 3">
    <name type="scientific">Naematelia encephala</name>
    <dbReference type="NCBI Taxonomy" id="71784"/>
    <lineage>
        <taxon>Eukaryota</taxon>
        <taxon>Fungi</taxon>
        <taxon>Dikarya</taxon>
        <taxon>Basidiomycota</taxon>
        <taxon>Agaricomycotina</taxon>
        <taxon>Tremellomycetes</taxon>
        <taxon>Tremellales</taxon>
        <taxon>Naemateliaceae</taxon>
        <taxon>Naematelia</taxon>
    </lineage>
</organism>
<feature type="compositionally biased region" description="Polar residues" evidence="1">
    <location>
        <begin position="64"/>
        <end position="85"/>
    </location>
</feature>
<evidence type="ECO:0000256" key="1">
    <source>
        <dbReference type="SAM" id="MobiDB-lite"/>
    </source>
</evidence>
<name>A0A1Y2B467_9TREE</name>
<feature type="compositionally biased region" description="Polar residues" evidence="1">
    <location>
        <begin position="26"/>
        <end position="40"/>
    </location>
</feature>
<feature type="compositionally biased region" description="Polar residues" evidence="1">
    <location>
        <begin position="294"/>
        <end position="365"/>
    </location>
</feature>
<dbReference type="EMBL" id="MCFC01000024">
    <property type="protein sequence ID" value="ORY29632.1"/>
    <property type="molecule type" value="Genomic_DNA"/>
</dbReference>
<gene>
    <name evidence="2" type="ORF">BCR39DRAFT_574643</name>
</gene>
<evidence type="ECO:0000313" key="3">
    <source>
        <dbReference type="Proteomes" id="UP000193986"/>
    </source>
</evidence>
<feature type="compositionally biased region" description="Acidic residues" evidence="1">
    <location>
        <begin position="1"/>
        <end position="11"/>
    </location>
</feature>
<sequence length="374" mass="40062">MWSDPNDEDEEHQSGALAGRLGYDSYTGNDNPPSEASSSQVLNNWIYYQTYSHQGMAYSGQDPFDQTSQQMQTSPMGSTPVASTSGAGLISQANFLSADDYEQLANSQGLERGTYSHQAMAYSDQDETYSASDPFDPTSQQMQTSPMGSTPVASTSGAGLISQAIFLSPEDHEQFATSQGISPTADQMYYPPLTLVTPEQGAGTEGSGGSMPFIPRRAIQDFRPGQNSSFATMFPVPNDAIDVERTSEPNNAASGAFRQTQAAPITYSGKPPKPKRERHFPPSRQSRPEALFPSLSNSPEEQAMTTRYQTLSLHGTSGGESQQPDSPTITNSRSQVEQTGLPKTSNDRTPGVSSPGGNASSQLSSPPIHFQGNV</sequence>
<protein>
    <submittedName>
        <fullName evidence="2">Uncharacterized protein</fullName>
    </submittedName>
</protein>
<feature type="region of interest" description="Disordered" evidence="1">
    <location>
        <begin position="251"/>
        <end position="374"/>
    </location>
</feature>
<dbReference type="Proteomes" id="UP000193986">
    <property type="component" value="Unassembled WGS sequence"/>
</dbReference>
<feature type="region of interest" description="Disordered" evidence="1">
    <location>
        <begin position="124"/>
        <end position="155"/>
    </location>
</feature>
<proteinExistence type="predicted"/>
<keyword evidence="3" id="KW-1185">Reference proteome</keyword>
<evidence type="ECO:0000313" key="2">
    <source>
        <dbReference type="EMBL" id="ORY29632.1"/>
    </source>
</evidence>
<feature type="region of interest" description="Disordered" evidence="1">
    <location>
        <begin position="1"/>
        <end position="40"/>
    </location>
</feature>
<dbReference type="InParanoid" id="A0A1Y2B467"/>
<comment type="caution">
    <text evidence="2">The sequence shown here is derived from an EMBL/GenBank/DDBJ whole genome shotgun (WGS) entry which is preliminary data.</text>
</comment>
<feature type="compositionally biased region" description="Polar residues" evidence="1">
    <location>
        <begin position="137"/>
        <end position="155"/>
    </location>
</feature>
<dbReference type="AlphaFoldDB" id="A0A1Y2B467"/>
<feature type="compositionally biased region" description="Polar residues" evidence="1">
    <location>
        <begin position="251"/>
        <end position="263"/>
    </location>
</feature>
<reference evidence="2 3" key="1">
    <citation type="submission" date="2016-07" db="EMBL/GenBank/DDBJ databases">
        <title>Pervasive Adenine N6-methylation of Active Genes in Fungi.</title>
        <authorList>
            <consortium name="DOE Joint Genome Institute"/>
            <person name="Mondo S.J."/>
            <person name="Dannebaum R.O."/>
            <person name="Kuo R.C."/>
            <person name="Labutti K."/>
            <person name="Haridas S."/>
            <person name="Kuo A."/>
            <person name="Salamov A."/>
            <person name="Ahrendt S.R."/>
            <person name="Lipzen A."/>
            <person name="Sullivan W."/>
            <person name="Andreopoulos W.B."/>
            <person name="Clum A."/>
            <person name="Lindquist E."/>
            <person name="Daum C."/>
            <person name="Ramamoorthy G.K."/>
            <person name="Gryganskyi A."/>
            <person name="Culley D."/>
            <person name="Magnuson J.K."/>
            <person name="James T.Y."/>
            <person name="O'Malley M.A."/>
            <person name="Stajich J.E."/>
            <person name="Spatafora J.W."/>
            <person name="Visel A."/>
            <person name="Grigoriev I.V."/>
        </authorList>
    </citation>
    <scope>NUCLEOTIDE SEQUENCE [LARGE SCALE GENOMIC DNA]</scope>
    <source>
        <strain evidence="2 3">68-887.2</strain>
    </source>
</reference>
<feature type="region of interest" description="Disordered" evidence="1">
    <location>
        <begin position="59"/>
        <end position="85"/>
    </location>
</feature>